<organism evidence="1">
    <name type="scientific">Lepeophtheirus salmonis</name>
    <name type="common">Salmon louse</name>
    <name type="synonym">Caligus salmonis</name>
    <dbReference type="NCBI Taxonomy" id="72036"/>
    <lineage>
        <taxon>Eukaryota</taxon>
        <taxon>Metazoa</taxon>
        <taxon>Ecdysozoa</taxon>
        <taxon>Arthropoda</taxon>
        <taxon>Crustacea</taxon>
        <taxon>Multicrustacea</taxon>
        <taxon>Hexanauplia</taxon>
        <taxon>Copepoda</taxon>
        <taxon>Siphonostomatoida</taxon>
        <taxon>Caligidae</taxon>
        <taxon>Lepeophtheirus</taxon>
    </lineage>
</organism>
<sequence length="78" mass="8612">MDTFSIHNSPRILPEALAGVDDKLLKHAATIAPSISPHIVWSFVDFPFRMCPSQQSPAGSNQLRKEPYLSAFQASWSA</sequence>
<dbReference type="AlphaFoldDB" id="A0A0K2V305"/>
<accession>A0A0K2V305</accession>
<dbReference type="EMBL" id="HACA01027344">
    <property type="protein sequence ID" value="CDW44705.1"/>
    <property type="molecule type" value="Transcribed_RNA"/>
</dbReference>
<protein>
    <submittedName>
        <fullName evidence="1">Uncharacterized protein</fullName>
    </submittedName>
</protein>
<evidence type="ECO:0000313" key="1">
    <source>
        <dbReference type="EMBL" id="CDW44705.1"/>
    </source>
</evidence>
<proteinExistence type="predicted"/>
<reference evidence="1" key="1">
    <citation type="submission" date="2014-05" db="EMBL/GenBank/DDBJ databases">
        <authorList>
            <person name="Chronopoulou M."/>
        </authorList>
    </citation>
    <scope>NUCLEOTIDE SEQUENCE</scope>
    <source>
        <tissue evidence="1">Whole organism</tissue>
    </source>
</reference>
<name>A0A0K2V305_LEPSM</name>